<dbReference type="PROSITE" id="PS00388">
    <property type="entry name" value="PROTEASOME_ALPHA_1"/>
    <property type="match status" value="1"/>
</dbReference>
<dbReference type="FunFam" id="3.60.20.10:FF:000020">
    <property type="entry name" value="Proteasome subunit alpha type"/>
    <property type="match status" value="1"/>
</dbReference>
<dbReference type="AlphaFoldDB" id="A0AAE0T0B0"/>
<name>A0AAE0T0B0_9BIVA</name>
<dbReference type="GO" id="GO:0005634">
    <property type="term" value="C:nucleus"/>
    <property type="evidence" value="ECO:0007669"/>
    <property type="project" value="UniProtKB-SubCell"/>
</dbReference>
<keyword evidence="13" id="KW-1185">Reference proteome</keyword>
<dbReference type="InterPro" id="IPR034642">
    <property type="entry name" value="Proteasome_subunit_alpha6"/>
</dbReference>
<gene>
    <name evidence="12" type="ORF">CHS0354_013288</name>
</gene>
<dbReference type="Gene3D" id="3.60.20.10">
    <property type="entry name" value="Glutamine Phosphoribosylpyrophosphate, subunit 1, domain 1"/>
    <property type="match status" value="1"/>
</dbReference>
<proteinExistence type="inferred from homology"/>
<evidence type="ECO:0000256" key="2">
    <source>
        <dbReference type="ARBA" id="ARBA00022490"/>
    </source>
</evidence>
<dbReference type="SUPFAM" id="SSF56235">
    <property type="entry name" value="N-terminal nucleophile aminohydrolases (Ntn hydrolases)"/>
    <property type="match status" value="1"/>
</dbReference>
<dbReference type="Pfam" id="PF10584">
    <property type="entry name" value="Proteasome_A_N"/>
    <property type="match status" value="1"/>
</dbReference>
<evidence type="ECO:0000313" key="12">
    <source>
        <dbReference type="EMBL" id="KAK3600910.1"/>
    </source>
</evidence>
<evidence type="ECO:0000313" key="13">
    <source>
        <dbReference type="Proteomes" id="UP001195483"/>
    </source>
</evidence>
<dbReference type="EMBL" id="JAEAOA010000806">
    <property type="protein sequence ID" value="KAK3600910.1"/>
    <property type="molecule type" value="Genomic_DNA"/>
</dbReference>
<dbReference type="PANTHER" id="PTHR11599">
    <property type="entry name" value="PROTEASOME SUBUNIT ALPHA/BETA"/>
    <property type="match status" value="1"/>
</dbReference>
<evidence type="ECO:0000256" key="9">
    <source>
        <dbReference type="PROSITE-ProRule" id="PRU00808"/>
    </source>
</evidence>
<keyword evidence="7 10" id="KW-0539">Nucleus</keyword>
<comment type="similarity">
    <text evidence="9 10">Belongs to the peptidase T1A family.</text>
</comment>
<keyword evidence="5" id="KW-0007">Acetylation</keyword>
<protein>
    <recommendedName>
        <fullName evidence="10">Proteasome subunit alpha type</fullName>
    </recommendedName>
</protein>
<dbReference type="NCBIfam" id="NF003075">
    <property type="entry name" value="PRK03996.1"/>
    <property type="match status" value="1"/>
</dbReference>
<keyword evidence="2 10" id="KW-0963">Cytoplasm</keyword>
<dbReference type="GO" id="GO:0006511">
    <property type="term" value="P:ubiquitin-dependent protein catabolic process"/>
    <property type="evidence" value="ECO:0007669"/>
    <property type="project" value="InterPro"/>
</dbReference>
<organism evidence="12 13">
    <name type="scientific">Potamilus streckersoni</name>
    <dbReference type="NCBI Taxonomy" id="2493646"/>
    <lineage>
        <taxon>Eukaryota</taxon>
        <taxon>Metazoa</taxon>
        <taxon>Spiralia</taxon>
        <taxon>Lophotrochozoa</taxon>
        <taxon>Mollusca</taxon>
        <taxon>Bivalvia</taxon>
        <taxon>Autobranchia</taxon>
        <taxon>Heteroconchia</taxon>
        <taxon>Palaeoheterodonta</taxon>
        <taxon>Unionida</taxon>
        <taxon>Unionoidea</taxon>
        <taxon>Unionidae</taxon>
        <taxon>Ambleminae</taxon>
        <taxon>Lampsilini</taxon>
        <taxon>Potamilus</taxon>
    </lineage>
</organism>
<sequence>MSRGSSAGFDRHITIFSPEGRLYQVEYAFKAINQGGLTSVAMRGKDCAVVVTQRKVPDKLLDADTVSHLFQLTENIGCVMTGMIADSRSQVQRARYEAAKWKYTYGYEIPIDMLCKRIADISQVYTQRAEMRPLGCCMILIGFDEETGPQVFKTDPAGYFCGYKATAAGVKQLEASSFLEKKVKKKQDFSYNEAVEVAITCLSTVLSADFKASEIEVGIVTKDQPKFRKLTEEEIDTHLAALAEKD</sequence>
<accession>A0AAE0T0B0</accession>
<evidence type="ECO:0000256" key="7">
    <source>
        <dbReference type="ARBA" id="ARBA00023242"/>
    </source>
</evidence>
<dbReference type="GO" id="GO:0005737">
    <property type="term" value="C:cytoplasm"/>
    <property type="evidence" value="ECO:0007669"/>
    <property type="project" value="UniProtKB-SubCell"/>
</dbReference>
<keyword evidence="3" id="KW-0597">Phosphoprotein</keyword>
<dbReference type="Proteomes" id="UP001195483">
    <property type="component" value="Unassembled WGS sequence"/>
</dbReference>
<keyword evidence="4 9" id="KW-0647">Proteasome</keyword>
<dbReference type="GO" id="GO:0019773">
    <property type="term" value="C:proteasome core complex, alpha-subunit complex"/>
    <property type="evidence" value="ECO:0007669"/>
    <property type="project" value="UniProtKB-UniRule"/>
</dbReference>
<dbReference type="InterPro" id="IPR001353">
    <property type="entry name" value="Proteasome_sua/b"/>
</dbReference>
<reference evidence="12" key="3">
    <citation type="submission" date="2023-05" db="EMBL/GenBank/DDBJ databases">
        <authorList>
            <person name="Smith C.H."/>
        </authorList>
    </citation>
    <scope>NUCLEOTIDE SEQUENCE</scope>
    <source>
        <strain evidence="12">CHS0354</strain>
        <tissue evidence="12">Mantle</tissue>
    </source>
</reference>
<dbReference type="InterPro" id="IPR023332">
    <property type="entry name" value="Proteasome_alpha-type"/>
</dbReference>
<dbReference type="CDD" id="cd03754">
    <property type="entry name" value="proteasome_alpha_type_6"/>
    <property type="match status" value="1"/>
</dbReference>
<reference evidence="12" key="1">
    <citation type="journal article" date="2021" name="Genome Biol. Evol.">
        <title>A High-Quality Reference Genome for a Parasitic Bivalve with Doubly Uniparental Inheritance (Bivalvia: Unionida).</title>
        <authorList>
            <person name="Smith C.H."/>
        </authorList>
    </citation>
    <scope>NUCLEOTIDE SEQUENCE</scope>
    <source>
        <strain evidence="12">CHS0354</strain>
    </source>
</reference>
<evidence type="ECO:0000259" key="11">
    <source>
        <dbReference type="PROSITE" id="PS00388"/>
    </source>
</evidence>
<dbReference type="PROSITE" id="PS51475">
    <property type="entry name" value="PROTEASOME_ALPHA_2"/>
    <property type="match status" value="1"/>
</dbReference>
<evidence type="ECO:0000256" key="1">
    <source>
        <dbReference type="ARBA" id="ARBA00003876"/>
    </source>
</evidence>
<reference evidence="12" key="2">
    <citation type="journal article" date="2021" name="Genome Biol. Evol.">
        <title>Developing a high-quality reference genome for a parasitic bivalve with doubly uniparental inheritance (Bivalvia: Unionida).</title>
        <authorList>
            <person name="Smith C.H."/>
        </authorList>
    </citation>
    <scope>NUCLEOTIDE SEQUENCE</scope>
    <source>
        <strain evidence="12">CHS0354</strain>
        <tissue evidence="12">Mantle</tissue>
    </source>
</reference>
<dbReference type="InterPro" id="IPR000426">
    <property type="entry name" value="Proteasome_asu_N"/>
</dbReference>
<comment type="subunit">
    <text evidence="8">The 26S proteasome consists of a 20S proteasome core and two 19S regulatory subunits. The 20S proteasome core is a barrel-shaped complex made of 28 subunits that are arranged in four stacked rings. The two outer rings are each formed by seven alpha subunits, and the two inner rings are formed by seven beta subunits. The proteolytic activity is exerted by three beta-subunits PSMB5, PSMB6 and PSMB7. Interacts with ALKBH4.</text>
</comment>
<evidence type="ECO:0000256" key="3">
    <source>
        <dbReference type="ARBA" id="ARBA00022553"/>
    </source>
</evidence>
<evidence type="ECO:0000256" key="8">
    <source>
        <dbReference type="ARBA" id="ARBA00062366"/>
    </source>
</evidence>
<comment type="subcellular location">
    <subcellularLocation>
        <location evidence="10">Cytoplasm</location>
    </subcellularLocation>
    <subcellularLocation>
        <location evidence="10">Nucleus</location>
    </subcellularLocation>
</comment>
<keyword evidence="6" id="KW-0325">Glycoprotein</keyword>
<evidence type="ECO:0000256" key="6">
    <source>
        <dbReference type="ARBA" id="ARBA00023180"/>
    </source>
</evidence>
<dbReference type="Pfam" id="PF00227">
    <property type="entry name" value="Proteasome"/>
    <property type="match status" value="1"/>
</dbReference>
<dbReference type="SMART" id="SM00948">
    <property type="entry name" value="Proteasome_A_N"/>
    <property type="match status" value="1"/>
</dbReference>
<evidence type="ECO:0000256" key="10">
    <source>
        <dbReference type="RuleBase" id="RU000551"/>
    </source>
</evidence>
<comment type="caution">
    <text evidence="12">The sequence shown here is derived from an EMBL/GenBank/DDBJ whole genome shotgun (WGS) entry which is preliminary data.</text>
</comment>
<comment type="function">
    <text evidence="1">Component of the 20S core proteasome complex involved in the proteolytic degradation of most intracellular proteins. This complex plays numerous essential roles within the cell by associating with different regulatory particles. Associated with two 19S regulatory particles, forms the 26S proteasome and thus participates in the ATP-dependent degradation of ubiquitinated proteins. The 26S proteasome plays a key role in the maintenance of protein homeostasis by removing misfolded or damaged proteins that could impair cellular functions, and by removing proteins whose functions are no longer required. Associated with the PA200 or PA28, the 20S proteasome mediates ubiquitin-independent protein degradation. This type of proteolysis is required in several pathways including spermatogenesis (20S-PA200 complex) or generation of a subset of MHC class I-presented antigenic peptides (20S-PA28 complex).</text>
</comment>
<dbReference type="InterPro" id="IPR050115">
    <property type="entry name" value="Proteasome_alpha"/>
</dbReference>
<dbReference type="InterPro" id="IPR029055">
    <property type="entry name" value="Ntn_hydrolases_N"/>
</dbReference>
<evidence type="ECO:0000256" key="4">
    <source>
        <dbReference type="ARBA" id="ARBA00022942"/>
    </source>
</evidence>
<feature type="domain" description="Proteasome alpha-type subunits" evidence="11">
    <location>
        <begin position="9"/>
        <end position="31"/>
    </location>
</feature>
<evidence type="ECO:0000256" key="5">
    <source>
        <dbReference type="ARBA" id="ARBA00022990"/>
    </source>
</evidence>